<keyword evidence="8 11" id="KW-1133">Transmembrane helix</keyword>
<protein>
    <recommendedName>
        <fullName evidence="5 11">UDP-N-acetylglucosamine transferase subunit ALG14</fullName>
    </recommendedName>
    <alternativeName>
        <fullName evidence="10 11">Asparagine-linked glycosylation protein 14</fullName>
    </alternativeName>
</protein>
<dbReference type="AlphaFoldDB" id="A0A1E4TYZ7"/>
<comment type="function">
    <text evidence="11">Involved in protein N-glycosylation. Essential for the second step of the dolichol-linked oligosaccharide pathway. Anchors the catalytic subunit ALG13 to the ER.</text>
</comment>
<evidence type="ECO:0000256" key="10">
    <source>
        <dbReference type="ARBA" id="ARBA00032062"/>
    </source>
</evidence>
<comment type="subunit">
    <text evidence="4 11">Heterodimer with ALG13 to form a functional enzyme.</text>
</comment>
<evidence type="ECO:0000256" key="3">
    <source>
        <dbReference type="ARBA" id="ARBA00009731"/>
    </source>
</evidence>
<evidence type="ECO:0000256" key="2">
    <source>
        <dbReference type="ARBA" id="ARBA00004590"/>
    </source>
</evidence>
<dbReference type="Proteomes" id="UP000094236">
    <property type="component" value="Unassembled WGS sequence"/>
</dbReference>
<comment type="subcellular location">
    <subcellularLocation>
        <location evidence="1 11">Endoplasmic reticulum membrane</location>
        <topology evidence="1 11">Single-pass membrane protein</topology>
    </subcellularLocation>
    <subcellularLocation>
        <location evidence="2">Nucleus membrane</location>
        <topology evidence="2">Single-pass membrane protein</topology>
    </subcellularLocation>
</comment>
<name>A0A1E4TYZ7_PACTA</name>
<evidence type="ECO:0000256" key="12">
    <source>
        <dbReference type="SAM" id="MobiDB-lite"/>
    </source>
</evidence>
<organism evidence="13 14">
    <name type="scientific">Pachysolen tannophilus NRRL Y-2460</name>
    <dbReference type="NCBI Taxonomy" id="669874"/>
    <lineage>
        <taxon>Eukaryota</taxon>
        <taxon>Fungi</taxon>
        <taxon>Dikarya</taxon>
        <taxon>Ascomycota</taxon>
        <taxon>Saccharomycotina</taxon>
        <taxon>Pichiomycetes</taxon>
        <taxon>Pachysolenaceae</taxon>
        <taxon>Pachysolen</taxon>
    </lineage>
</organism>
<evidence type="ECO:0000313" key="14">
    <source>
        <dbReference type="Proteomes" id="UP000094236"/>
    </source>
</evidence>
<accession>A0A1E4TYZ7</accession>
<dbReference type="EMBL" id="KV454012">
    <property type="protein sequence ID" value="ODV96970.1"/>
    <property type="molecule type" value="Genomic_DNA"/>
</dbReference>
<keyword evidence="7 11" id="KW-0256">Endoplasmic reticulum</keyword>
<feature type="transmembrane region" description="Helical" evidence="11">
    <location>
        <begin position="6"/>
        <end position="26"/>
    </location>
</feature>
<evidence type="ECO:0000256" key="11">
    <source>
        <dbReference type="RuleBase" id="RU362127"/>
    </source>
</evidence>
<evidence type="ECO:0000256" key="9">
    <source>
        <dbReference type="ARBA" id="ARBA00023136"/>
    </source>
</evidence>
<dbReference type="OrthoDB" id="17098at2759"/>
<keyword evidence="6 11" id="KW-0812">Transmembrane</keyword>
<evidence type="ECO:0000256" key="6">
    <source>
        <dbReference type="ARBA" id="ARBA00022692"/>
    </source>
</evidence>
<proteinExistence type="inferred from homology"/>
<dbReference type="GO" id="GO:0031965">
    <property type="term" value="C:nuclear membrane"/>
    <property type="evidence" value="ECO:0007669"/>
    <property type="project" value="UniProtKB-SubCell"/>
</dbReference>
<dbReference type="PANTHER" id="PTHR12154:SF4">
    <property type="entry name" value="UDP-N-ACETYLGLUCOSAMINE TRANSFERASE SUBUNIT ALG14 HOMOLOG"/>
    <property type="match status" value="1"/>
</dbReference>
<dbReference type="PANTHER" id="PTHR12154">
    <property type="entry name" value="GLYCOSYL TRANSFERASE-RELATED"/>
    <property type="match status" value="1"/>
</dbReference>
<sequence>MSLCAISASALLFICTIIILRIIHVLPATKFHDSNENGDGNGNGDMTKRSSPSATALLKDPTNKKLMILLGSGGHTGEMIRILSQFDNSILNEFKKDYVISSGDKTSILKIQEFQDIITKNNDTASNNSEYTIVPRARNVGESLFLSILHTLQSIIATFKILLNKKLQNKLPDILLLNGPGTSVPLGYILFLFKIFGLSNSKIVYIESLARVKKLSLSGKLLKPISDRFIVQWEYLNVGRAEYYGILV</sequence>
<dbReference type="GO" id="GO:0004577">
    <property type="term" value="F:N-acetylglucosaminyldiphosphodolichol N-acetylglucosaminyltransferase activity"/>
    <property type="evidence" value="ECO:0007669"/>
    <property type="project" value="TreeGrafter"/>
</dbReference>
<reference evidence="14" key="1">
    <citation type="submission" date="2016-05" db="EMBL/GenBank/DDBJ databases">
        <title>Comparative genomics of biotechnologically important yeasts.</title>
        <authorList>
            <consortium name="DOE Joint Genome Institute"/>
            <person name="Riley R."/>
            <person name="Haridas S."/>
            <person name="Wolfe K.H."/>
            <person name="Lopes M.R."/>
            <person name="Hittinger C.T."/>
            <person name="Goker M."/>
            <person name="Salamov A."/>
            <person name="Wisecaver J."/>
            <person name="Long T.M."/>
            <person name="Aerts A.L."/>
            <person name="Barry K."/>
            <person name="Choi C."/>
            <person name="Clum A."/>
            <person name="Coughlan A.Y."/>
            <person name="Deshpande S."/>
            <person name="Douglass A.P."/>
            <person name="Hanson S.J."/>
            <person name="Klenk H.-P."/>
            <person name="Labutti K."/>
            <person name="Lapidus A."/>
            <person name="Lindquist E."/>
            <person name="Lipzen A."/>
            <person name="Meier-Kolthoff J.P."/>
            <person name="Ohm R.A."/>
            <person name="Otillar R.P."/>
            <person name="Pangilinan J."/>
            <person name="Peng Y."/>
            <person name="Rokas A."/>
            <person name="Rosa C.A."/>
            <person name="Scheuner C."/>
            <person name="Sibirny A.A."/>
            <person name="Slot J.C."/>
            <person name="Stielow J.B."/>
            <person name="Sun H."/>
            <person name="Kurtzman C.P."/>
            <person name="Blackwell M."/>
            <person name="Grigoriev I.V."/>
            <person name="Jeffries T.W."/>
        </authorList>
    </citation>
    <scope>NUCLEOTIDE SEQUENCE [LARGE SCALE GENOMIC DNA]</scope>
    <source>
        <strain evidence="14">NRRL Y-2460</strain>
    </source>
</reference>
<evidence type="ECO:0000256" key="5">
    <source>
        <dbReference type="ARBA" id="ARBA00017467"/>
    </source>
</evidence>
<evidence type="ECO:0000313" key="13">
    <source>
        <dbReference type="EMBL" id="ODV96970.1"/>
    </source>
</evidence>
<evidence type="ECO:0000256" key="1">
    <source>
        <dbReference type="ARBA" id="ARBA00004389"/>
    </source>
</evidence>
<evidence type="ECO:0000256" key="7">
    <source>
        <dbReference type="ARBA" id="ARBA00022824"/>
    </source>
</evidence>
<dbReference type="Gene3D" id="3.40.50.2000">
    <property type="entry name" value="Glycogen Phosphorylase B"/>
    <property type="match status" value="1"/>
</dbReference>
<dbReference type="Pfam" id="PF08660">
    <property type="entry name" value="Alg14"/>
    <property type="match status" value="1"/>
</dbReference>
<comment type="similarity">
    <text evidence="3 11">Belongs to the ALG14 family.</text>
</comment>
<feature type="region of interest" description="Disordered" evidence="12">
    <location>
        <begin position="34"/>
        <end position="56"/>
    </location>
</feature>
<dbReference type="InterPro" id="IPR013969">
    <property type="entry name" value="Oligosacch_biosynth_Alg14"/>
</dbReference>
<dbReference type="GO" id="GO:0006488">
    <property type="term" value="P:dolichol-linked oligosaccharide biosynthetic process"/>
    <property type="evidence" value="ECO:0007669"/>
    <property type="project" value="InterPro"/>
</dbReference>
<keyword evidence="9 11" id="KW-0472">Membrane</keyword>
<dbReference type="GO" id="GO:0043541">
    <property type="term" value="C:UDP-N-acetylglucosamine transferase complex"/>
    <property type="evidence" value="ECO:0007669"/>
    <property type="project" value="TreeGrafter"/>
</dbReference>
<dbReference type="STRING" id="669874.A0A1E4TYZ7"/>
<keyword evidence="14" id="KW-1185">Reference proteome</keyword>
<evidence type="ECO:0000256" key="8">
    <source>
        <dbReference type="ARBA" id="ARBA00022989"/>
    </source>
</evidence>
<gene>
    <name evidence="11" type="primary">ALG14</name>
    <name evidence="13" type="ORF">PACTADRAFT_74561</name>
</gene>
<evidence type="ECO:0000256" key="4">
    <source>
        <dbReference type="ARBA" id="ARBA00011335"/>
    </source>
</evidence>